<protein>
    <submittedName>
        <fullName evidence="2">DUF1659 domain-containing protein</fullName>
    </submittedName>
</protein>
<name>A0ABW1LBH8_9BACL</name>
<feature type="domain" description="DUF1659" evidence="1">
    <location>
        <begin position="4"/>
        <end position="72"/>
    </location>
</feature>
<evidence type="ECO:0000259" key="1">
    <source>
        <dbReference type="Pfam" id="PF07872"/>
    </source>
</evidence>
<dbReference type="Pfam" id="PF07872">
    <property type="entry name" value="DUF1659"/>
    <property type="match status" value="1"/>
</dbReference>
<dbReference type="RefSeq" id="WP_377735391.1">
    <property type="nucleotide sequence ID" value="NZ_JBHSRI010000025.1"/>
</dbReference>
<dbReference type="InterPro" id="IPR012454">
    <property type="entry name" value="DUF1659"/>
</dbReference>
<keyword evidence="3" id="KW-1185">Reference proteome</keyword>
<sequence>MAIIDFKQAVVRLTFEAGYTLDGKVIKKSSTYRNVKQSATSDQLGDVVSILSGFSSRPILAAEKIETGDIQN</sequence>
<reference evidence="3" key="1">
    <citation type="journal article" date="2019" name="Int. J. Syst. Evol. Microbiol.">
        <title>The Global Catalogue of Microorganisms (GCM) 10K type strain sequencing project: providing services to taxonomists for standard genome sequencing and annotation.</title>
        <authorList>
            <consortium name="The Broad Institute Genomics Platform"/>
            <consortium name="The Broad Institute Genome Sequencing Center for Infectious Disease"/>
            <person name="Wu L."/>
            <person name="Ma J."/>
        </authorList>
    </citation>
    <scope>NUCLEOTIDE SEQUENCE [LARGE SCALE GENOMIC DNA]</scope>
    <source>
        <strain evidence="3">CCUG 54527</strain>
    </source>
</reference>
<proteinExistence type="predicted"/>
<evidence type="ECO:0000313" key="2">
    <source>
        <dbReference type="EMBL" id="MFC6040824.1"/>
    </source>
</evidence>
<accession>A0ABW1LBH8</accession>
<comment type="caution">
    <text evidence="2">The sequence shown here is derived from an EMBL/GenBank/DDBJ whole genome shotgun (WGS) entry which is preliminary data.</text>
</comment>
<organism evidence="2 3">
    <name type="scientific">Paenisporosarcina macmurdoensis</name>
    <dbReference type="NCBI Taxonomy" id="212659"/>
    <lineage>
        <taxon>Bacteria</taxon>
        <taxon>Bacillati</taxon>
        <taxon>Bacillota</taxon>
        <taxon>Bacilli</taxon>
        <taxon>Bacillales</taxon>
        <taxon>Caryophanaceae</taxon>
        <taxon>Paenisporosarcina</taxon>
    </lineage>
</organism>
<evidence type="ECO:0000313" key="3">
    <source>
        <dbReference type="Proteomes" id="UP001596170"/>
    </source>
</evidence>
<dbReference type="EMBL" id="JBHSRI010000025">
    <property type="protein sequence ID" value="MFC6040824.1"/>
    <property type="molecule type" value="Genomic_DNA"/>
</dbReference>
<dbReference type="Proteomes" id="UP001596170">
    <property type="component" value="Unassembled WGS sequence"/>
</dbReference>
<gene>
    <name evidence="2" type="ORF">ACFPYN_15465</name>
</gene>